<dbReference type="SUPFAM" id="SSF51735">
    <property type="entry name" value="NAD(P)-binding Rossmann-fold domains"/>
    <property type="match status" value="1"/>
</dbReference>
<dbReference type="GO" id="GO:0016491">
    <property type="term" value="F:oxidoreductase activity"/>
    <property type="evidence" value="ECO:0007669"/>
    <property type="project" value="UniProtKB-KW"/>
</dbReference>
<sequence length="292" mass="31721">MSGFKNFALAGAGNLGQHVVKALLQLKKNGTVNVVKVLTRSSANLPTELSDLGASFVEVNYEDPESLKNALMGIDVVISTLGAPALTTQTQLADASSAAGVKLFVPSEFGGKMDGNMGHPVFATKNTLRQHLRDKGLPFTIFCTGLFPDFVLKSSFAFDFINKKVAFGGSGDEPISWTSMPDVARYVAHVLTALPKDELEWRTFRIEGDRHSFNSLISEYEKRTGATIKVSKRSRAELEAALKENPYDFVSFLFLDWDLGGGACGTPDEVTKGVWPEWDPRKALDIAIEGAV</sequence>
<dbReference type="EMBL" id="KQ085889">
    <property type="protein sequence ID" value="KLO19080.1"/>
    <property type="molecule type" value="Genomic_DNA"/>
</dbReference>
<feature type="domain" description="NmrA-like" evidence="4">
    <location>
        <begin position="11"/>
        <end position="230"/>
    </location>
</feature>
<dbReference type="InParanoid" id="A0A0H2S493"/>
<evidence type="ECO:0000313" key="5">
    <source>
        <dbReference type="EMBL" id="KLO19080.1"/>
    </source>
</evidence>
<dbReference type="Gene3D" id="3.90.25.10">
    <property type="entry name" value="UDP-galactose 4-epimerase, domain 1"/>
    <property type="match status" value="1"/>
</dbReference>
<dbReference type="Proteomes" id="UP000053477">
    <property type="component" value="Unassembled WGS sequence"/>
</dbReference>
<dbReference type="Pfam" id="PF05368">
    <property type="entry name" value="NmrA"/>
    <property type="match status" value="1"/>
</dbReference>
<dbReference type="InterPro" id="IPR051609">
    <property type="entry name" value="NmrA/Isoflavone_reductase-like"/>
</dbReference>
<dbReference type="InterPro" id="IPR045312">
    <property type="entry name" value="PCBER-like"/>
</dbReference>
<comment type="similarity">
    <text evidence="1">Belongs to the NmrA-type oxidoreductase family. Isoflavone reductase subfamily.</text>
</comment>
<dbReference type="STRING" id="27342.A0A0H2S493"/>
<dbReference type="InterPro" id="IPR008030">
    <property type="entry name" value="NmrA-like"/>
</dbReference>
<evidence type="ECO:0000256" key="1">
    <source>
        <dbReference type="ARBA" id="ARBA00005725"/>
    </source>
</evidence>
<dbReference type="InterPro" id="IPR036291">
    <property type="entry name" value="NAD(P)-bd_dom_sf"/>
</dbReference>
<keyword evidence="3" id="KW-0560">Oxidoreductase</keyword>
<dbReference type="AlphaFoldDB" id="A0A0H2S493"/>
<dbReference type="Gene3D" id="3.40.50.720">
    <property type="entry name" value="NAD(P)-binding Rossmann-like Domain"/>
    <property type="match status" value="1"/>
</dbReference>
<dbReference type="PANTHER" id="PTHR47706:SF4">
    <property type="entry name" value="NMRA-LIKE DOMAIN-CONTAINING PROTEIN"/>
    <property type="match status" value="1"/>
</dbReference>
<organism evidence="5 6">
    <name type="scientific">Schizopora paradoxa</name>
    <dbReference type="NCBI Taxonomy" id="27342"/>
    <lineage>
        <taxon>Eukaryota</taxon>
        <taxon>Fungi</taxon>
        <taxon>Dikarya</taxon>
        <taxon>Basidiomycota</taxon>
        <taxon>Agaricomycotina</taxon>
        <taxon>Agaricomycetes</taxon>
        <taxon>Hymenochaetales</taxon>
        <taxon>Schizoporaceae</taxon>
        <taxon>Schizopora</taxon>
    </lineage>
</organism>
<dbReference type="OrthoDB" id="5283654at2759"/>
<proteinExistence type="inferred from homology"/>
<name>A0A0H2S493_9AGAM</name>
<evidence type="ECO:0000259" key="4">
    <source>
        <dbReference type="Pfam" id="PF05368"/>
    </source>
</evidence>
<gene>
    <name evidence="5" type="ORF">SCHPADRAFT_953225</name>
</gene>
<dbReference type="PANTHER" id="PTHR47706">
    <property type="entry name" value="NMRA-LIKE FAMILY PROTEIN"/>
    <property type="match status" value="1"/>
</dbReference>
<evidence type="ECO:0000256" key="3">
    <source>
        <dbReference type="ARBA" id="ARBA00023002"/>
    </source>
</evidence>
<keyword evidence="6" id="KW-1185">Reference proteome</keyword>
<protein>
    <submittedName>
        <fullName evidence="5">NAD-P-binding protein</fullName>
    </submittedName>
</protein>
<keyword evidence="2" id="KW-0521">NADP</keyword>
<accession>A0A0H2S493</accession>
<dbReference type="CDD" id="cd05259">
    <property type="entry name" value="PCBER_SDR_a"/>
    <property type="match status" value="1"/>
</dbReference>
<evidence type="ECO:0000313" key="6">
    <source>
        <dbReference type="Proteomes" id="UP000053477"/>
    </source>
</evidence>
<evidence type="ECO:0000256" key="2">
    <source>
        <dbReference type="ARBA" id="ARBA00022857"/>
    </source>
</evidence>
<reference evidence="5 6" key="1">
    <citation type="submission" date="2015-04" db="EMBL/GenBank/DDBJ databases">
        <title>Complete genome sequence of Schizopora paradoxa KUC8140, a cosmopolitan wood degrader in East Asia.</title>
        <authorList>
            <consortium name="DOE Joint Genome Institute"/>
            <person name="Min B."/>
            <person name="Park H."/>
            <person name="Jang Y."/>
            <person name="Kim J.-J."/>
            <person name="Kim K.H."/>
            <person name="Pangilinan J."/>
            <person name="Lipzen A."/>
            <person name="Riley R."/>
            <person name="Grigoriev I.V."/>
            <person name="Spatafora J.W."/>
            <person name="Choi I.-G."/>
        </authorList>
    </citation>
    <scope>NUCLEOTIDE SEQUENCE [LARGE SCALE GENOMIC DNA]</scope>
    <source>
        <strain evidence="5 6">KUC8140</strain>
    </source>
</reference>